<dbReference type="Proteomes" id="UP000288587">
    <property type="component" value="Unassembled WGS sequence"/>
</dbReference>
<dbReference type="GO" id="GO:0030288">
    <property type="term" value="C:outer membrane-bounded periplasmic space"/>
    <property type="evidence" value="ECO:0007669"/>
    <property type="project" value="UniProtKB-ARBA"/>
</dbReference>
<evidence type="ECO:0000256" key="4">
    <source>
        <dbReference type="ARBA" id="ARBA00022729"/>
    </source>
</evidence>
<dbReference type="GO" id="GO:0015833">
    <property type="term" value="P:peptide transport"/>
    <property type="evidence" value="ECO:0007669"/>
    <property type="project" value="TreeGrafter"/>
</dbReference>
<protein>
    <submittedName>
        <fullName evidence="7">Bicyclomycin resistance protein</fullName>
    </submittedName>
</protein>
<dbReference type="GO" id="GO:0043190">
    <property type="term" value="C:ATP-binding cassette (ABC) transporter complex"/>
    <property type="evidence" value="ECO:0007669"/>
    <property type="project" value="InterPro"/>
</dbReference>
<dbReference type="GO" id="GO:1904680">
    <property type="term" value="F:peptide transmembrane transporter activity"/>
    <property type="evidence" value="ECO:0007669"/>
    <property type="project" value="TreeGrafter"/>
</dbReference>
<dbReference type="AlphaFoldDB" id="A0A437LE58"/>
<dbReference type="Pfam" id="PF00496">
    <property type="entry name" value="SBP_bac_5"/>
    <property type="match status" value="1"/>
</dbReference>
<dbReference type="EMBL" id="SACM01000004">
    <property type="protein sequence ID" value="RVT83643.1"/>
    <property type="molecule type" value="Genomic_DNA"/>
</dbReference>
<comment type="similarity">
    <text evidence="2">Belongs to the bacterial solute-binding protein 5 family.</text>
</comment>
<dbReference type="OrthoDB" id="9801912at2"/>
<evidence type="ECO:0000256" key="1">
    <source>
        <dbReference type="ARBA" id="ARBA00004196"/>
    </source>
</evidence>
<dbReference type="PIRSF" id="PIRSF002741">
    <property type="entry name" value="MppA"/>
    <property type="match status" value="1"/>
</dbReference>
<feature type="domain" description="Solute-binding protein family 5" evidence="6">
    <location>
        <begin position="73"/>
        <end position="505"/>
    </location>
</feature>
<dbReference type="Gene3D" id="3.10.105.10">
    <property type="entry name" value="Dipeptide-binding Protein, Domain 3"/>
    <property type="match status" value="1"/>
</dbReference>
<keyword evidence="3" id="KW-0813">Transport</keyword>
<feature type="signal peptide" evidence="5">
    <location>
        <begin position="1"/>
        <end position="19"/>
    </location>
</feature>
<dbReference type="InterPro" id="IPR000914">
    <property type="entry name" value="SBP_5_dom"/>
</dbReference>
<gene>
    <name evidence="7" type="ORF">EOD73_13770</name>
</gene>
<evidence type="ECO:0000313" key="8">
    <source>
        <dbReference type="Proteomes" id="UP000288587"/>
    </source>
</evidence>
<dbReference type="Gene3D" id="3.40.190.10">
    <property type="entry name" value="Periplasmic binding protein-like II"/>
    <property type="match status" value="1"/>
</dbReference>
<keyword evidence="4 5" id="KW-0732">Signal</keyword>
<evidence type="ECO:0000313" key="7">
    <source>
        <dbReference type="EMBL" id="RVT83643.1"/>
    </source>
</evidence>
<evidence type="ECO:0000259" key="6">
    <source>
        <dbReference type="Pfam" id="PF00496"/>
    </source>
</evidence>
<feature type="chain" id="PRO_5019168630" evidence="5">
    <location>
        <begin position="20"/>
        <end position="596"/>
    </location>
</feature>
<keyword evidence="8" id="KW-1185">Reference proteome</keyword>
<sequence length="596" mass="67651">MKKVWVAALAALVVLSAQAQDKVLRYAFRAAETGFDPARVSDSYSNIVNTAIFDAPLRWAYLARPYRMEPAGCELPTVSADFKTITFKVRPGLYFSDDPAFKGQKRELVAADYVYSIKRHYDPATNSPNLYIFESAKLLGLSELRQKALKSKKPFDYDTPVEGLKVLDKYTWQIQLGKPDPRFVENLTNPLAAALAREVVEMYGDKTPQHPVGTAAFMLKRDEWRRSSRIVLVKNPNFRDERYAEEAPADRPDLQAVAQKFKGRPLPMVDRVEIAIIEQSQPRWLSFLNREAELIQELPGEFAPVALPNGQLAPNLVKRGIAKVPYVNPDINHVFFNMQDPMVGGYDVHQVALRRAISLAYQTDQEIRLVRRGQMIPAQGLMPPGTWGYDPTFKSLMNEHDAAKAKALLDLHGFKDRDGDGWRERPDGTPLRLAMNLQETAEDRARAEIWQKSMAAVGIRIDFKFGKFPENLKASRAGKLMMWGVAWVATTPDAGYHLAIAYGPNAGQANHARFDLPAYNALYEQQAVLPNGPERQRVMNEATKLAIAYMPYKVVGHRLWNDLTQPWLMGYERNVFRRDFFAYVDIDTERLAQETR</sequence>
<dbReference type="PANTHER" id="PTHR30290">
    <property type="entry name" value="PERIPLASMIC BINDING COMPONENT OF ABC TRANSPORTER"/>
    <property type="match status" value="1"/>
</dbReference>
<comment type="subcellular location">
    <subcellularLocation>
        <location evidence="1">Cell envelope</location>
    </subcellularLocation>
</comment>
<proteinExistence type="inferred from homology"/>
<comment type="caution">
    <text evidence="7">The sequence shown here is derived from an EMBL/GenBank/DDBJ whole genome shotgun (WGS) entry which is preliminary data.</text>
</comment>
<dbReference type="SUPFAM" id="SSF53850">
    <property type="entry name" value="Periplasmic binding protein-like II"/>
    <property type="match status" value="1"/>
</dbReference>
<name>A0A437LE58_9BURK</name>
<dbReference type="InterPro" id="IPR030678">
    <property type="entry name" value="Peptide/Ni-bd"/>
</dbReference>
<dbReference type="InterPro" id="IPR039424">
    <property type="entry name" value="SBP_5"/>
</dbReference>
<reference evidence="7 8" key="1">
    <citation type="submission" date="2019-01" db="EMBL/GenBank/DDBJ databases">
        <authorList>
            <person name="Chen W.-M."/>
        </authorList>
    </citation>
    <scope>NUCLEOTIDE SEQUENCE [LARGE SCALE GENOMIC DNA]</scope>
    <source>
        <strain evidence="7 8">CCP-18</strain>
    </source>
</reference>
<evidence type="ECO:0000256" key="5">
    <source>
        <dbReference type="SAM" id="SignalP"/>
    </source>
</evidence>
<accession>A0A437LE58</accession>
<evidence type="ECO:0000256" key="2">
    <source>
        <dbReference type="ARBA" id="ARBA00005695"/>
    </source>
</evidence>
<dbReference type="RefSeq" id="WP_127683607.1">
    <property type="nucleotide sequence ID" value="NZ_SACM01000004.1"/>
</dbReference>
<organism evidence="7 8">
    <name type="scientific">Inhella crocodyli</name>
    <dbReference type="NCBI Taxonomy" id="2499851"/>
    <lineage>
        <taxon>Bacteria</taxon>
        <taxon>Pseudomonadati</taxon>
        <taxon>Pseudomonadota</taxon>
        <taxon>Betaproteobacteria</taxon>
        <taxon>Burkholderiales</taxon>
        <taxon>Sphaerotilaceae</taxon>
        <taxon>Inhella</taxon>
    </lineage>
</organism>
<dbReference type="PANTHER" id="PTHR30290:SF10">
    <property type="entry name" value="PERIPLASMIC OLIGOPEPTIDE-BINDING PROTEIN-RELATED"/>
    <property type="match status" value="1"/>
</dbReference>
<evidence type="ECO:0000256" key="3">
    <source>
        <dbReference type="ARBA" id="ARBA00022448"/>
    </source>
</evidence>